<dbReference type="RefSeq" id="YP_009278800.1">
    <property type="nucleotide sequence ID" value="NC_031010.1"/>
</dbReference>
<protein>
    <submittedName>
        <fullName evidence="1">Uncharacterized protein</fullName>
    </submittedName>
</protein>
<organism evidence="1 2">
    <name type="scientific">Erwinia phage vB_EamM_Kwan</name>
    <dbReference type="NCBI Taxonomy" id="1883374"/>
    <lineage>
        <taxon>Viruses</taxon>
        <taxon>Duplodnaviria</taxon>
        <taxon>Heunggongvirae</taxon>
        <taxon>Uroviricota</taxon>
        <taxon>Caudoviricetes</taxon>
        <taxon>Chimalliviridae</taxon>
        <taxon>Wellingtonvirus</taxon>
        <taxon>Wellingtonvirus wellington</taxon>
    </lineage>
</organism>
<dbReference type="EMBL" id="KX397369">
    <property type="protein sequence ID" value="ANZ49547.1"/>
    <property type="molecule type" value="Genomic_DNA"/>
</dbReference>
<dbReference type="Proteomes" id="UP000202923">
    <property type="component" value="Genome"/>
</dbReference>
<name>A0A1B2IE36_9CAUD</name>
<proteinExistence type="predicted"/>
<reference evidence="1 2" key="1">
    <citation type="submission" date="2016-06" db="EMBL/GenBank/DDBJ databases">
        <authorList>
            <person name="Kjaerup R.B."/>
            <person name="Dalgaard T.S."/>
            <person name="Juul-Madsen H.R."/>
        </authorList>
    </citation>
    <scope>NUCLEOTIDE SEQUENCE [LARGE SCALE GENOMIC DNA]</scope>
</reference>
<sequence>MAFYDEDPSERSSSLARDYPVSEFFPSMESNWEKASRCLQPILPRWIQSLMYGKVLSRNSIKLIHQYEELAEVQKFVSHQLHSNLQRALNDGSLVSVSAAYCKVEINGIVSFGAMINISQINNPDKPRLYRTFEGFVNFQNRTQWDIGEVPDPNDRTINDPAWLIPSNRTRQVGHPEFPIRMRLDMMGQYCVENGWTAYRVLGQQLLLTVELVIKKGQ</sequence>
<dbReference type="KEGG" id="vg:29062039"/>
<accession>A0A1B2IE36</accession>
<evidence type="ECO:0000313" key="1">
    <source>
        <dbReference type="EMBL" id="ANZ49547.1"/>
    </source>
</evidence>
<gene>
    <name evidence="1" type="ORF">KWAN_195</name>
</gene>
<evidence type="ECO:0000313" key="2">
    <source>
        <dbReference type="Proteomes" id="UP000202923"/>
    </source>
</evidence>
<dbReference type="GeneID" id="29062039"/>